<feature type="compositionally biased region" description="Acidic residues" evidence="5">
    <location>
        <begin position="995"/>
        <end position="1018"/>
    </location>
</feature>
<dbReference type="PANTHER" id="PTHR11017:SF326">
    <property type="entry name" value="TIR DOMAIN-CONTAINING PROTEIN"/>
    <property type="match status" value="1"/>
</dbReference>
<dbReference type="InterPro" id="IPR044974">
    <property type="entry name" value="Disease_R_plants"/>
</dbReference>
<dbReference type="SUPFAM" id="SSF52058">
    <property type="entry name" value="L domain-like"/>
    <property type="match status" value="1"/>
</dbReference>
<organism evidence="8">
    <name type="scientific">Brassica napus</name>
    <name type="common">Rape</name>
    <dbReference type="NCBI Taxonomy" id="3708"/>
    <lineage>
        <taxon>Eukaryota</taxon>
        <taxon>Viridiplantae</taxon>
        <taxon>Streptophyta</taxon>
        <taxon>Embryophyta</taxon>
        <taxon>Tracheophyta</taxon>
        <taxon>Spermatophyta</taxon>
        <taxon>Magnoliopsida</taxon>
        <taxon>eudicotyledons</taxon>
        <taxon>Gunneridae</taxon>
        <taxon>Pentapetalae</taxon>
        <taxon>rosids</taxon>
        <taxon>malvids</taxon>
        <taxon>Brassicales</taxon>
        <taxon>Brassicaceae</taxon>
        <taxon>Brassiceae</taxon>
        <taxon>Brassica</taxon>
    </lineage>
</organism>
<dbReference type="Gene3D" id="3.80.10.10">
    <property type="entry name" value="Ribonuclease Inhibitor"/>
    <property type="match status" value="1"/>
</dbReference>
<dbReference type="Gene3D" id="3.40.50.300">
    <property type="entry name" value="P-loop containing nucleotide triphosphate hydrolases"/>
    <property type="match status" value="1"/>
</dbReference>
<dbReference type="InterPro" id="IPR035897">
    <property type="entry name" value="Toll_tir_struct_dom_sf"/>
</dbReference>
<dbReference type="InterPro" id="IPR011713">
    <property type="entry name" value="Leu-rich_rpt_3"/>
</dbReference>
<dbReference type="Pfam" id="PF23282">
    <property type="entry name" value="WHD_ROQ1"/>
    <property type="match status" value="1"/>
</dbReference>
<dbReference type="PRINTS" id="PR00364">
    <property type="entry name" value="DISEASERSIST"/>
</dbReference>
<dbReference type="SUPFAM" id="SSF52540">
    <property type="entry name" value="P-loop containing nucleoside triphosphate hydrolases"/>
    <property type="match status" value="1"/>
</dbReference>
<proteinExistence type="predicted"/>
<evidence type="ECO:0000256" key="5">
    <source>
        <dbReference type="SAM" id="MobiDB-lite"/>
    </source>
</evidence>
<dbReference type="Proteomes" id="UP001295469">
    <property type="component" value="Chromosome C02"/>
</dbReference>
<accession>A0A816KIP3</accession>
<sequence length="1024" mass="118596">PLFFFSIGLLEICILLSLIMASSSSLSSRNWSYDVFKSFSGEDVRKNFHNHFLEDLERKWIIAFKDNEKERSELIATELVQAIRDSRVVVVVLSNTFTSSSWCLNELLEIRDLGQLVIPVFYGLDTSHLKKQSGDFGEAFKKTCHNQTEEVKNQWKQALTDVANILGYHWDNDVKMVEEMAIDVLGKLNLSPSQDWDDFVGIKDHIQEMNSLLNLDSEEVRRVGIWGPFGIGKTTIARSLFSLISSQFQSSNFIDKGFVSKSMEIYSRSNPDDYKVNSRLQKSFLSEILGNKHQKVLIVIDDLDDQLVLDALAVQTQWFGNGSIIIVVTHDKSLLWSHGIDHIYEVCLPSEELALKIFCQSTFGQDYPPECFRELAFEVVSCAYHLPFGLQYFGWYLRGRGKEKWIDMMSKLHMCLDEIIKRTRRFHYDVLLNEKHKLIFRYIACLLNFEKVRDIGGLIADSDLGVKTGLKILVDKSLLRAREDTIEMQCLLQEMGKDIVRAQSNEAREREFLVDTKDICHVLEDNNNSRLLSKKKKGISLDMYEIDELHIHESAFKGLCNLSFLIFYTNHKKEVRWHVPKEFAYFPYRLRLLRWDNCPLRCMPSKFCPSNLVKLQMLGSKLQKLWEGVQVIRRKMIKSESKIINTFKFSFYIGDFKILEINIMANLVETLSSFQIPNNLKKLRILYCMDPETLPEGINLKSLDLYYLTRCSRLQTFPDVSINISKLYLSHTGIEEVPWWIKYLSHLVSMEMWKCNQLKYISPRIFQLDNIDVVSFSDCEQLAEFEGTKEAKGINNPLTMLIMFTNCFRLNQVDAFAQQSASMHLILPGVKVSPCVTNRSTGSFLTVSRHHSPLSQQSPLDFKACILLSEVTASHHQLCFIDIHVHYRFIDSHGSYFEQAEPSCFSLDQKINHLIMFDCHFPLNQEWNQVEIEFRHNSNRLRLKECCMPLSAPFLVTWKEADESKFDDNEGYATALSKEEWGGVIDDIGYEMADDEEECGDNTDNEDYDTALSEEEYGDNQRSY</sequence>
<evidence type="ECO:0000256" key="6">
    <source>
        <dbReference type="SAM" id="SignalP"/>
    </source>
</evidence>
<feature type="domain" description="TIR" evidence="7">
    <location>
        <begin position="31"/>
        <end position="188"/>
    </location>
</feature>
<evidence type="ECO:0000313" key="8">
    <source>
        <dbReference type="EMBL" id="CAF1919457.1"/>
    </source>
</evidence>
<dbReference type="GO" id="GO:0006952">
    <property type="term" value="P:defense response"/>
    <property type="evidence" value="ECO:0007669"/>
    <property type="project" value="UniProtKB-KW"/>
</dbReference>
<dbReference type="Pfam" id="PF23286">
    <property type="entry name" value="LRR_13"/>
    <property type="match status" value="1"/>
</dbReference>
<reference evidence="8" key="1">
    <citation type="submission" date="2021-01" db="EMBL/GenBank/DDBJ databases">
        <authorList>
            <consortium name="Genoscope - CEA"/>
            <person name="William W."/>
        </authorList>
    </citation>
    <scope>NUCLEOTIDE SEQUENCE</scope>
</reference>
<dbReference type="SMART" id="SM00255">
    <property type="entry name" value="TIR"/>
    <property type="match status" value="1"/>
</dbReference>
<evidence type="ECO:0000256" key="4">
    <source>
        <dbReference type="ARBA" id="ARBA00023027"/>
    </source>
</evidence>
<dbReference type="InterPro" id="IPR000157">
    <property type="entry name" value="TIR_dom"/>
</dbReference>
<dbReference type="Pfam" id="PF01582">
    <property type="entry name" value="TIR"/>
    <property type="match status" value="1"/>
</dbReference>
<dbReference type="FunFam" id="3.40.50.10140:FF:000007">
    <property type="entry name" value="Disease resistance protein (TIR-NBS-LRR class)"/>
    <property type="match status" value="1"/>
</dbReference>
<keyword evidence="6" id="KW-0732">Signal</keyword>
<dbReference type="InterPro" id="IPR002182">
    <property type="entry name" value="NB-ARC"/>
</dbReference>
<gene>
    <name evidence="8" type="ORF">DARMORV10_C02P47410.1</name>
</gene>
<dbReference type="PANTHER" id="PTHR11017">
    <property type="entry name" value="LEUCINE-RICH REPEAT-CONTAINING PROTEIN"/>
    <property type="match status" value="1"/>
</dbReference>
<keyword evidence="1" id="KW-0433">Leucine-rich repeat</keyword>
<dbReference type="SUPFAM" id="SSF52200">
    <property type="entry name" value="Toll/Interleukin receptor TIR domain"/>
    <property type="match status" value="1"/>
</dbReference>
<evidence type="ECO:0000256" key="2">
    <source>
        <dbReference type="ARBA" id="ARBA00022737"/>
    </source>
</evidence>
<dbReference type="InterPro" id="IPR032675">
    <property type="entry name" value="LRR_dom_sf"/>
</dbReference>
<feature type="signal peptide" evidence="6">
    <location>
        <begin position="1"/>
        <end position="24"/>
    </location>
</feature>
<evidence type="ECO:0000259" key="7">
    <source>
        <dbReference type="PROSITE" id="PS50104"/>
    </source>
</evidence>
<dbReference type="Gene3D" id="3.40.50.10140">
    <property type="entry name" value="Toll/interleukin-1 receptor homology (TIR) domain"/>
    <property type="match status" value="1"/>
</dbReference>
<keyword evidence="4" id="KW-0520">NAD</keyword>
<feature type="chain" id="PRO_5032326644" evidence="6">
    <location>
        <begin position="25"/>
        <end position="1024"/>
    </location>
</feature>
<dbReference type="Pfam" id="PF00931">
    <property type="entry name" value="NB-ARC"/>
    <property type="match status" value="1"/>
</dbReference>
<dbReference type="InterPro" id="IPR027417">
    <property type="entry name" value="P-loop_NTPase"/>
</dbReference>
<dbReference type="InterPro" id="IPR036390">
    <property type="entry name" value="WH_DNA-bd_sf"/>
</dbReference>
<dbReference type="AlphaFoldDB" id="A0A816KIP3"/>
<keyword evidence="2" id="KW-0677">Repeat</keyword>
<dbReference type="Pfam" id="PF07725">
    <property type="entry name" value="LRR_3"/>
    <property type="match status" value="1"/>
</dbReference>
<feature type="region of interest" description="Disordered" evidence="5">
    <location>
        <begin position="995"/>
        <end position="1024"/>
    </location>
</feature>
<protein>
    <submittedName>
        <fullName evidence="8">(rape) hypothetical protein</fullName>
    </submittedName>
</protein>
<evidence type="ECO:0000256" key="3">
    <source>
        <dbReference type="ARBA" id="ARBA00022821"/>
    </source>
</evidence>
<evidence type="ECO:0000256" key="1">
    <source>
        <dbReference type="ARBA" id="ARBA00022614"/>
    </source>
</evidence>
<name>A0A816KIP3_BRANA</name>
<dbReference type="GO" id="GO:0007165">
    <property type="term" value="P:signal transduction"/>
    <property type="evidence" value="ECO:0007669"/>
    <property type="project" value="InterPro"/>
</dbReference>
<dbReference type="PROSITE" id="PS50104">
    <property type="entry name" value="TIR"/>
    <property type="match status" value="1"/>
</dbReference>
<dbReference type="GO" id="GO:0043531">
    <property type="term" value="F:ADP binding"/>
    <property type="evidence" value="ECO:0007669"/>
    <property type="project" value="InterPro"/>
</dbReference>
<keyword evidence="3" id="KW-0611">Plant defense</keyword>
<feature type="non-terminal residue" evidence="8">
    <location>
        <position position="1"/>
    </location>
</feature>
<dbReference type="SUPFAM" id="SSF46785">
    <property type="entry name" value="Winged helix' DNA-binding domain"/>
    <property type="match status" value="1"/>
</dbReference>
<dbReference type="InterPro" id="IPR058192">
    <property type="entry name" value="WHD_ROQ1-like"/>
</dbReference>
<dbReference type="EMBL" id="HG994366">
    <property type="protein sequence ID" value="CAF1919457.1"/>
    <property type="molecule type" value="Genomic_DNA"/>
</dbReference>
<dbReference type="InterPro" id="IPR058546">
    <property type="entry name" value="RPS4B/Roq1-like_LRR"/>
</dbReference>